<keyword evidence="2" id="KW-1185">Reference proteome</keyword>
<evidence type="ECO:0000313" key="2">
    <source>
        <dbReference type="Proteomes" id="UP000053647"/>
    </source>
</evidence>
<evidence type="ECO:0000313" key="1">
    <source>
        <dbReference type="EMBL" id="KIJ10689.1"/>
    </source>
</evidence>
<dbReference type="AlphaFoldDB" id="A0A0C9SRU8"/>
<organism evidence="1 2">
    <name type="scientific">Paxillus involutus ATCC 200175</name>
    <dbReference type="NCBI Taxonomy" id="664439"/>
    <lineage>
        <taxon>Eukaryota</taxon>
        <taxon>Fungi</taxon>
        <taxon>Dikarya</taxon>
        <taxon>Basidiomycota</taxon>
        <taxon>Agaricomycotina</taxon>
        <taxon>Agaricomycetes</taxon>
        <taxon>Agaricomycetidae</taxon>
        <taxon>Boletales</taxon>
        <taxon>Paxilineae</taxon>
        <taxon>Paxillaceae</taxon>
        <taxon>Paxillus</taxon>
    </lineage>
</organism>
<dbReference type="EMBL" id="KN819399">
    <property type="protein sequence ID" value="KIJ10689.1"/>
    <property type="molecule type" value="Genomic_DNA"/>
</dbReference>
<dbReference type="Proteomes" id="UP000053647">
    <property type="component" value="Unassembled WGS sequence"/>
</dbReference>
<name>A0A0C9SRU8_PAXIN</name>
<reference evidence="1 2" key="1">
    <citation type="submission" date="2014-06" db="EMBL/GenBank/DDBJ databases">
        <authorList>
            <consortium name="DOE Joint Genome Institute"/>
            <person name="Kuo A."/>
            <person name="Kohler A."/>
            <person name="Nagy L.G."/>
            <person name="Floudas D."/>
            <person name="Copeland A."/>
            <person name="Barry K.W."/>
            <person name="Cichocki N."/>
            <person name="Veneault-Fourrey C."/>
            <person name="LaButti K."/>
            <person name="Lindquist E.A."/>
            <person name="Lipzen A."/>
            <person name="Lundell T."/>
            <person name="Morin E."/>
            <person name="Murat C."/>
            <person name="Sun H."/>
            <person name="Tunlid A."/>
            <person name="Henrissat B."/>
            <person name="Grigoriev I.V."/>
            <person name="Hibbett D.S."/>
            <person name="Martin F."/>
            <person name="Nordberg H.P."/>
            <person name="Cantor M.N."/>
            <person name="Hua S.X."/>
        </authorList>
    </citation>
    <scope>NUCLEOTIDE SEQUENCE [LARGE SCALE GENOMIC DNA]</scope>
    <source>
        <strain evidence="1 2">ATCC 200175</strain>
    </source>
</reference>
<reference evidence="2" key="2">
    <citation type="submission" date="2015-01" db="EMBL/GenBank/DDBJ databases">
        <title>Evolutionary Origins and Diversification of the Mycorrhizal Mutualists.</title>
        <authorList>
            <consortium name="DOE Joint Genome Institute"/>
            <consortium name="Mycorrhizal Genomics Consortium"/>
            <person name="Kohler A."/>
            <person name="Kuo A."/>
            <person name="Nagy L.G."/>
            <person name="Floudas D."/>
            <person name="Copeland A."/>
            <person name="Barry K.W."/>
            <person name="Cichocki N."/>
            <person name="Veneault-Fourrey C."/>
            <person name="LaButti K."/>
            <person name="Lindquist E.A."/>
            <person name="Lipzen A."/>
            <person name="Lundell T."/>
            <person name="Morin E."/>
            <person name="Murat C."/>
            <person name="Riley R."/>
            <person name="Ohm R."/>
            <person name="Sun H."/>
            <person name="Tunlid A."/>
            <person name="Henrissat B."/>
            <person name="Grigoriev I.V."/>
            <person name="Hibbett D.S."/>
            <person name="Martin F."/>
        </authorList>
    </citation>
    <scope>NUCLEOTIDE SEQUENCE [LARGE SCALE GENOMIC DNA]</scope>
    <source>
        <strain evidence="2">ATCC 200175</strain>
    </source>
</reference>
<protein>
    <submittedName>
        <fullName evidence="1">Uncharacterized protein</fullName>
    </submittedName>
</protein>
<accession>A0A0C9SRU8</accession>
<proteinExistence type="predicted"/>
<dbReference type="OrthoDB" id="10580453at2759"/>
<gene>
    <name evidence="1" type="ORF">PAXINDRAFT_157560</name>
</gene>
<sequence>MAKVLDRIQEGRGSISNVMRGEVVKMILEKFPTLRTEDLESGQNRENGEDIGTELSVPADLFALYPDLQEEITKIGTRAIVIGGADFKRCKKRICFIYGLWNQMQGWDEDYRDQVIDTASNPDLKVAKQDLRAQCKTDGDGVFRSFVKKGKSLLGTSDHTLVESMIRDAEKSPFHGDAESATITGRARSRGEEGFARTTSKDHFRALQEADEHCLAASAE</sequence>
<dbReference type="HOGENOM" id="CLU_1256401_0_0_1"/>